<proteinExistence type="predicted"/>
<sequence length="182" mass="20331">MKKFILFLIVTLGFFANYSNGYAAEKKVAVVYFSATGNTKRVAEMINTNIKSDIFEIVPQIPYTSNDLNYGDSNSKTTKEKEDKSIRPAIKNKIDLSQYDVVFLGYPIWWGEAPRIMNTFVENTDLNGKTIIPFVTSGSSSIGSSAKELSKQTKGATWKDGRRFGSNTSNDEIKKWVNSLGL</sequence>
<dbReference type="PANTHER" id="PTHR39201">
    <property type="entry name" value="EXPORTED PROTEIN-RELATED"/>
    <property type="match status" value="1"/>
</dbReference>
<keyword evidence="2" id="KW-0732">Signal</keyword>
<feature type="domain" description="Flavodoxin-like" evidence="3">
    <location>
        <begin position="28"/>
        <end position="182"/>
    </location>
</feature>
<dbReference type="PANTHER" id="PTHR39201:SF1">
    <property type="entry name" value="FLAVODOXIN-LIKE DOMAIN-CONTAINING PROTEIN"/>
    <property type="match status" value="1"/>
</dbReference>
<dbReference type="RefSeq" id="WP_265152779.1">
    <property type="nucleotide sequence ID" value="NZ_JAOXXL010000041.1"/>
</dbReference>
<dbReference type="InterPro" id="IPR008254">
    <property type="entry name" value="Flavodoxin/NO_synth"/>
</dbReference>
<dbReference type="SUPFAM" id="SSF52218">
    <property type="entry name" value="Flavoproteins"/>
    <property type="match status" value="1"/>
</dbReference>
<evidence type="ECO:0000256" key="1">
    <source>
        <dbReference type="SAM" id="MobiDB-lite"/>
    </source>
</evidence>
<feature type="chain" id="PRO_5045682117" evidence="2">
    <location>
        <begin position="24"/>
        <end position="182"/>
    </location>
</feature>
<dbReference type="InterPro" id="IPR029039">
    <property type="entry name" value="Flavoprotein-like_sf"/>
</dbReference>
<organism evidence="4 5">
    <name type="scientific">Fusobacterium simiae</name>
    <dbReference type="NCBI Taxonomy" id="855"/>
    <lineage>
        <taxon>Bacteria</taxon>
        <taxon>Fusobacteriati</taxon>
        <taxon>Fusobacteriota</taxon>
        <taxon>Fusobacteriia</taxon>
        <taxon>Fusobacteriales</taxon>
        <taxon>Fusobacteriaceae</taxon>
        <taxon>Fusobacterium</taxon>
    </lineage>
</organism>
<evidence type="ECO:0000313" key="5">
    <source>
        <dbReference type="Proteomes" id="UP001062738"/>
    </source>
</evidence>
<dbReference type="PROSITE" id="PS50902">
    <property type="entry name" value="FLAVODOXIN_LIKE"/>
    <property type="match status" value="1"/>
</dbReference>
<feature type="signal peptide" evidence="2">
    <location>
        <begin position="1"/>
        <end position="23"/>
    </location>
</feature>
<reference evidence="4" key="1">
    <citation type="submission" date="2022-09" db="EMBL/GenBank/DDBJ databases">
        <authorList>
            <person name="Zoaiter M."/>
        </authorList>
    </citation>
    <scope>NUCLEOTIDE SEQUENCE</scope>
    <source>
        <strain evidence="4">DSM 19848</strain>
    </source>
</reference>
<dbReference type="InterPro" id="IPR001226">
    <property type="entry name" value="Flavodoxin_CS"/>
</dbReference>
<dbReference type="EMBL" id="JAOXXL010000041">
    <property type="protein sequence ID" value="MCY7009049.1"/>
    <property type="molecule type" value="Genomic_DNA"/>
</dbReference>
<comment type="caution">
    <text evidence="4">The sequence shown here is derived from an EMBL/GenBank/DDBJ whole genome shotgun (WGS) entry which is preliminary data.</text>
</comment>
<keyword evidence="5" id="KW-1185">Reference proteome</keyword>
<accession>A0ABT4DP35</accession>
<gene>
    <name evidence="4" type="ORF">OCK72_10470</name>
</gene>
<dbReference type="Gene3D" id="3.40.50.360">
    <property type="match status" value="1"/>
</dbReference>
<dbReference type="NCBIfam" id="NF005501">
    <property type="entry name" value="PRK07116.1"/>
    <property type="match status" value="1"/>
</dbReference>
<evidence type="ECO:0000256" key="2">
    <source>
        <dbReference type="SAM" id="SignalP"/>
    </source>
</evidence>
<dbReference type="Proteomes" id="UP001062738">
    <property type="component" value="Unassembled WGS sequence"/>
</dbReference>
<evidence type="ECO:0000259" key="3">
    <source>
        <dbReference type="PROSITE" id="PS50902"/>
    </source>
</evidence>
<feature type="region of interest" description="Disordered" evidence="1">
    <location>
        <begin position="142"/>
        <end position="164"/>
    </location>
</feature>
<dbReference type="PROSITE" id="PS00201">
    <property type="entry name" value="FLAVODOXIN"/>
    <property type="match status" value="1"/>
</dbReference>
<dbReference type="Pfam" id="PF12682">
    <property type="entry name" value="Flavodoxin_4"/>
    <property type="match status" value="1"/>
</dbReference>
<protein>
    <submittedName>
        <fullName evidence="4">Flavodoxin</fullName>
    </submittedName>
</protein>
<evidence type="ECO:0000313" key="4">
    <source>
        <dbReference type="EMBL" id="MCY7009049.1"/>
    </source>
</evidence>
<name>A0ABT4DP35_FUSSI</name>